<evidence type="ECO:0000259" key="2">
    <source>
        <dbReference type="PROSITE" id="PS51172"/>
    </source>
</evidence>
<dbReference type="PROSITE" id="PS51762">
    <property type="entry name" value="GH16_2"/>
    <property type="match status" value="1"/>
</dbReference>
<dbReference type="Gene3D" id="2.60.40.10">
    <property type="entry name" value="Immunoglobulins"/>
    <property type="match status" value="1"/>
</dbReference>
<sequence length="976" mass="108003">MKKPSKIISATLAFLLLFQVFAFVTNQQVNAAGGALRVEMYMENTSTTTNTISPNFKIANYGVNSVSLSNVTIRYYFTKDSASTQNFNCNVSGVTGSFTDMTAPTANADNYLTISFPSGVFLAPNTSIELKTGISRADGLAYNQGNDYSFSLTNTGYTEWSKTPAYINNIKLWGSEPVFDSTHGFLVIVSSKIYGACQSELNTYLSDLANEGWSPTLIKVNNEPDSSFSGDDSFHVCENPNALKQVIRGYYEQGYKGFVIIGSAPSIPNALWRVDPNSTDRGPTDLFYADMGTWCDIGNDGTYESYYDSTASPRQPASPDNPLFIPDMIYGRISAGAISDSVQQESTKTKAYLSKIHDLRLAGGNLSFEPKAFCFSDDDFVTSEYDKVSYLKDLERDVYEVSNRTSTSKDKFLELLNGGYRIGYETIHASPTGWGIPTHPYGTEDSTKTDHPSIDDINGTTIKVNYIQLNSCSACDYTTENLGEAFLFNNADTYSTLKNSYVYNVTGMTISSSTYVDEQYFEDLKSECIGTAFKNLMTRRADKIAQGTLYIFDQPAYVLLGDPTIKYNFTKPANKCPIVTNDLSDVNAYPNKPFKINFKTTDYENDPVFLDVAGLPEGASYDSNTKTIDWVPQTSQAGNSYNVTITAYNKNLSGEPANKYVQNFTIYVSRMNLFPQDIPNPGFELLNNDGTPSDWTRSTWSGGELSVDSAVKHSGNYSAKFSGNNPGYYELNQSVEPNTHYLVSTYVKTSNLINPTFMGTYFSINGSISNDSTYSTSLSGTNDWTPVYLHWYSGDNTNMNIKLQFGAGASGTAWFDDFKVEKDYNLGFEFSLNNKASGWSFYSFNSNPDTNSISMSESTTKHSGVRSVSILSNQAPNYAFLYKNIPVEANTNYRVSAWVKTRNINSVATGASLSVIYGSDTVKSESVIDAETQWRQVYVDFNSGNNTSIRVNCRLGDLTDFVQGTAWFDDVTIEKK</sequence>
<dbReference type="GO" id="GO:0004553">
    <property type="term" value="F:hydrolase activity, hydrolyzing O-glycosyl compounds"/>
    <property type="evidence" value="ECO:0007669"/>
    <property type="project" value="InterPro"/>
</dbReference>
<dbReference type="SMART" id="SM01067">
    <property type="entry name" value="CBM_3"/>
    <property type="match status" value="1"/>
</dbReference>
<dbReference type="Pfam" id="PF00942">
    <property type="entry name" value="CBM_3"/>
    <property type="match status" value="1"/>
</dbReference>
<organism evidence="4 5">
    <name type="scientific">Ruminiclostridium papyrosolvens DSM 2782</name>
    <dbReference type="NCBI Taxonomy" id="588581"/>
    <lineage>
        <taxon>Bacteria</taxon>
        <taxon>Bacillati</taxon>
        <taxon>Bacillota</taxon>
        <taxon>Clostridia</taxon>
        <taxon>Eubacteriales</taxon>
        <taxon>Oscillospiraceae</taxon>
        <taxon>Ruminiclostridium</taxon>
    </lineage>
</organism>
<dbReference type="SUPFAM" id="SSF49384">
    <property type="entry name" value="Carbohydrate-binding domain"/>
    <property type="match status" value="1"/>
</dbReference>
<dbReference type="SUPFAM" id="SSF49785">
    <property type="entry name" value="Galactose-binding domain-like"/>
    <property type="match status" value="1"/>
</dbReference>
<evidence type="ECO:0000256" key="1">
    <source>
        <dbReference type="SAM" id="SignalP"/>
    </source>
</evidence>
<feature type="domain" description="CBM3" evidence="2">
    <location>
        <begin position="32"/>
        <end position="178"/>
    </location>
</feature>
<gene>
    <name evidence="4" type="ORF">Cpap_1874</name>
</gene>
<dbReference type="GO" id="GO:0016020">
    <property type="term" value="C:membrane"/>
    <property type="evidence" value="ECO:0007669"/>
    <property type="project" value="InterPro"/>
</dbReference>
<dbReference type="Pfam" id="PF05345">
    <property type="entry name" value="He_PIG"/>
    <property type="match status" value="1"/>
</dbReference>
<dbReference type="GO" id="GO:0030248">
    <property type="term" value="F:cellulose binding"/>
    <property type="evidence" value="ECO:0007669"/>
    <property type="project" value="InterPro"/>
</dbReference>
<dbReference type="PROSITE" id="PS51172">
    <property type="entry name" value="CBM3"/>
    <property type="match status" value="1"/>
</dbReference>
<accession>F1TE52</accession>
<name>F1TE52_9FIRM</name>
<dbReference type="InterPro" id="IPR008965">
    <property type="entry name" value="CBM2/CBM3_carb-bd_dom_sf"/>
</dbReference>
<dbReference type="InterPro" id="IPR000757">
    <property type="entry name" value="Beta-glucanase-like"/>
</dbReference>
<evidence type="ECO:0000259" key="3">
    <source>
        <dbReference type="PROSITE" id="PS51762"/>
    </source>
</evidence>
<dbReference type="InterPro" id="IPR036966">
    <property type="entry name" value="CBM3_sf"/>
</dbReference>
<comment type="caution">
    <text evidence="4">The sequence shown here is derived from an EMBL/GenBank/DDBJ whole genome shotgun (WGS) entry which is preliminary data.</text>
</comment>
<dbReference type="InterPro" id="IPR001956">
    <property type="entry name" value="CBM3"/>
</dbReference>
<dbReference type="STRING" id="588581.Cpap_1874"/>
<feature type="chain" id="PRO_5039185239" evidence="1">
    <location>
        <begin position="23"/>
        <end position="976"/>
    </location>
</feature>
<dbReference type="InterPro" id="IPR015919">
    <property type="entry name" value="Cadherin-like_sf"/>
</dbReference>
<dbReference type="eggNOG" id="COG1413">
    <property type="taxonomic scope" value="Bacteria"/>
</dbReference>
<dbReference type="InterPro" id="IPR013783">
    <property type="entry name" value="Ig-like_fold"/>
</dbReference>
<dbReference type="EMBL" id="ACXX02000008">
    <property type="protein sequence ID" value="EGD47292.1"/>
    <property type="molecule type" value="Genomic_DNA"/>
</dbReference>
<dbReference type="Gene3D" id="2.60.120.260">
    <property type="entry name" value="Galactose-binding domain-like"/>
    <property type="match status" value="2"/>
</dbReference>
<keyword evidence="5" id="KW-1185">Reference proteome</keyword>
<dbReference type="Proteomes" id="UP000003860">
    <property type="component" value="Unassembled WGS sequence"/>
</dbReference>
<dbReference type="SUPFAM" id="SSF49313">
    <property type="entry name" value="Cadherin-like"/>
    <property type="match status" value="1"/>
</dbReference>
<reference evidence="4" key="1">
    <citation type="submission" date="2009-07" db="EMBL/GenBank/DDBJ databases">
        <authorList>
            <consortium name="US DOE Joint Genome Institute (JGI-PGF)"/>
            <person name="Lucas S."/>
            <person name="Copeland A."/>
            <person name="Lapidus A."/>
            <person name="Glavina del Rio T."/>
            <person name="Tice H."/>
            <person name="Bruce D."/>
            <person name="Goodwin L."/>
            <person name="Pitluck S."/>
            <person name="Larimer F."/>
            <person name="Land M.L."/>
            <person name="Mouttaki H."/>
            <person name="He Z."/>
            <person name="Zhou J."/>
            <person name="Hemme C.L."/>
        </authorList>
    </citation>
    <scope>NUCLEOTIDE SEQUENCE [LARGE SCALE GENOMIC DNA]</scope>
    <source>
        <strain evidence="4">DSM 2782</strain>
    </source>
</reference>
<dbReference type="Gene3D" id="2.60.40.710">
    <property type="entry name" value="Endoglucanase-like"/>
    <property type="match status" value="1"/>
</dbReference>
<dbReference type="OrthoDB" id="1736157at2"/>
<dbReference type="InterPro" id="IPR029030">
    <property type="entry name" value="Caspase-like_dom_sf"/>
</dbReference>
<protein>
    <submittedName>
        <fullName evidence="4">Type 3a cellulose-binding domain protein</fullName>
    </submittedName>
</protein>
<feature type="signal peptide" evidence="1">
    <location>
        <begin position="1"/>
        <end position="22"/>
    </location>
</feature>
<dbReference type="GO" id="GO:0005509">
    <property type="term" value="F:calcium ion binding"/>
    <property type="evidence" value="ECO:0007669"/>
    <property type="project" value="InterPro"/>
</dbReference>
<dbReference type="SUPFAM" id="SSF52129">
    <property type="entry name" value="Caspase-like"/>
    <property type="match status" value="1"/>
</dbReference>
<evidence type="ECO:0000313" key="5">
    <source>
        <dbReference type="Proteomes" id="UP000003860"/>
    </source>
</evidence>
<dbReference type="AlphaFoldDB" id="F1TE52"/>
<dbReference type="eggNOG" id="COG2911">
    <property type="taxonomic scope" value="Bacteria"/>
</dbReference>
<evidence type="ECO:0000313" key="4">
    <source>
        <dbReference type="EMBL" id="EGD47292.1"/>
    </source>
</evidence>
<dbReference type="InterPro" id="IPR008979">
    <property type="entry name" value="Galactose-bd-like_sf"/>
</dbReference>
<keyword evidence="1" id="KW-0732">Signal</keyword>
<dbReference type="RefSeq" id="WP_004619648.1">
    <property type="nucleotide sequence ID" value="NZ_ACXX02000008.1"/>
</dbReference>
<dbReference type="GO" id="GO:0005975">
    <property type="term" value="P:carbohydrate metabolic process"/>
    <property type="evidence" value="ECO:0007669"/>
    <property type="project" value="InterPro"/>
</dbReference>
<reference evidence="4" key="2">
    <citation type="submission" date="2011-01" db="EMBL/GenBank/DDBJ databases">
        <title>The Non-contiguous Finished genome of Clostridium papyrosolvens.</title>
        <authorList>
            <person name="Lucas S."/>
            <person name="Copeland A."/>
            <person name="Lapidus A."/>
            <person name="Cheng J.-F."/>
            <person name="Goodwin L."/>
            <person name="Pitluck S."/>
            <person name="Misra M."/>
            <person name="Chertkov O."/>
            <person name="Detter J.C."/>
            <person name="Han C."/>
            <person name="Tapia R."/>
            <person name="Land M."/>
            <person name="Hauser L."/>
            <person name="Kyrpides N."/>
            <person name="Ivanova N."/>
            <person name="Pagani I."/>
            <person name="Mouttaki H."/>
            <person name="He Z."/>
            <person name="Zhou J."/>
            <person name="Hemme C.L."/>
            <person name="Woyke T."/>
        </authorList>
    </citation>
    <scope>NUCLEOTIDE SEQUENCE [LARGE SCALE GENOMIC DNA]</scope>
    <source>
        <strain evidence="4">DSM 2782</strain>
    </source>
</reference>
<proteinExistence type="predicted"/>
<feature type="domain" description="GH16" evidence="3">
    <location>
        <begin position="601"/>
        <end position="833"/>
    </location>
</feature>